<evidence type="ECO:0000256" key="1">
    <source>
        <dbReference type="SAM" id="MobiDB-lite"/>
    </source>
</evidence>
<keyword evidence="3" id="KW-1185">Reference proteome</keyword>
<dbReference type="Proteomes" id="UP001292094">
    <property type="component" value="Unassembled WGS sequence"/>
</dbReference>
<evidence type="ECO:0000313" key="2">
    <source>
        <dbReference type="EMBL" id="KAK4297829.1"/>
    </source>
</evidence>
<name>A0AAE1TWM0_9EUCA</name>
<feature type="compositionally biased region" description="Polar residues" evidence="1">
    <location>
        <begin position="50"/>
        <end position="61"/>
    </location>
</feature>
<sequence length="97" mass="10815">MVDVLVLVVDVVVMVVVVVVVEEDEDDDDTLPQYWCQSLWALPNNVNTCPCSQSSTPASDVSSRKRNRERKRLKGGESVGETSWELGSEVGAYREQE</sequence>
<feature type="compositionally biased region" description="Basic residues" evidence="1">
    <location>
        <begin position="64"/>
        <end position="73"/>
    </location>
</feature>
<evidence type="ECO:0000313" key="3">
    <source>
        <dbReference type="Proteomes" id="UP001292094"/>
    </source>
</evidence>
<dbReference type="AlphaFoldDB" id="A0AAE1TWM0"/>
<reference evidence="2" key="1">
    <citation type="submission" date="2023-11" db="EMBL/GenBank/DDBJ databases">
        <title>Genome assemblies of two species of porcelain crab, Petrolisthes cinctipes and Petrolisthes manimaculis (Anomura: Porcellanidae).</title>
        <authorList>
            <person name="Angst P."/>
        </authorList>
    </citation>
    <scope>NUCLEOTIDE SEQUENCE</scope>
    <source>
        <strain evidence="2">PB745_02</strain>
        <tissue evidence="2">Gill</tissue>
    </source>
</reference>
<organism evidence="2 3">
    <name type="scientific">Petrolisthes manimaculis</name>
    <dbReference type="NCBI Taxonomy" id="1843537"/>
    <lineage>
        <taxon>Eukaryota</taxon>
        <taxon>Metazoa</taxon>
        <taxon>Ecdysozoa</taxon>
        <taxon>Arthropoda</taxon>
        <taxon>Crustacea</taxon>
        <taxon>Multicrustacea</taxon>
        <taxon>Malacostraca</taxon>
        <taxon>Eumalacostraca</taxon>
        <taxon>Eucarida</taxon>
        <taxon>Decapoda</taxon>
        <taxon>Pleocyemata</taxon>
        <taxon>Anomura</taxon>
        <taxon>Galatheoidea</taxon>
        <taxon>Porcellanidae</taxon>
        <taxon>Petrolisthes</taxon>
    </lineage>
</organism>
<proteinExistence type="predicted"/>
<accession>A0AAE1TWM0</accession>
<gene>
    <name evidence="2" type="ORF">Pmani_029781</name>
</gene>
<comment type="caution">
    <text evidence="2">The sequence shown here is derived from an EMBL/GenBank/DDBJ whole genome shotgun (WGS) entry which is preliminary data.</text>
</comment>
<dbReference type="EMBL" id="JAWZYT010003563">
    <property type="protein sequence ID" value="KAK4297829.1"/>
    <property type="molecule type" value="Genomic_DNA"/>
</dbReference>
<protein>
    <submittedName>
        <fullName evidence="2">Uncharacterized protein</fullName>
    </submittedName>
</protein>
<feature type="region of interest" description="Disordered" evidence="1">
    <location>
        <begin position="50"/>
        <end position="83"/>
    </location>
</feature>